<dbReference type="Proteomes" id="UP000028542">
    <property type="component" value="Unassembled WGS sequence"/>
</dbReference>
<dbReference type="PANTHER" id="PTHR40078">
    <property type="entry name" value="INTEGRAL MEMBRANE PROTEIN-RELATED"/>
    <property type="match status" value="1"/>
</dbReference>
<dbReference type="InterPro" id="IPR038750">
    <property type="entry name" value="YczE/YyaS-like"/>
</dbReference>
<dbReference type="eggNOG" id="COG2364">
    <property type="taxonomic scope" value="Bacteria"/>
</dbReference>
<keyword evidence="1" id="KW-0472">Membrane</keyword>
<dbReference type="Pfam" id="PF19700">
    <property type="entry name" value="DUF6198"/>
    <property type="match status" value="1"/>
</dbReference>
<dbReference type="AlphaFoldDB" id="A0A084JEI9"/>
<keyword evidence="3" id="KW-1185">Reference proteome</keyword>
<comment type="caution">
    <text evidence="2">The sequence shown here is derived from an EMBL/GenBank/DDBJ whole genome shotgun (WGS) entry which is preliminary data.</text>
</comment>
<dbReference type="EMBL" id="JPMD01000013">
    <property type="protein sequence ID" value="KEZ87373.1"/>
    <property type="molecule type" value="Genomic_DNA"/>
</dbReference>
<feature type="transmembrane region" description="Helical" evidence="1">
    <location>
        <begin position="46"/>
        <end position="65"/>
    </location>
</feature>
<gene>
    <name evidence="2" type="ORF">IO99_06025</name>
</gene>
<feature type="transmembrane region" description="Helical" evidence="1">
    <location>
        <begin position="103"/>
        <end position="130"/>
    </location>
</feature>
<protein>
    <submittedName>
        <fullName evidence="2">Membrane protein</fullName>
    </submittedName>
</protein>
<name>A0A084JEI9_9CLOT</name>
<evidence type="ECO:0000313" key="3">
    <source>
        <dbReference type="Proteomes" id="UP000028542"/>
    </source>
</evidence>
<keyword evidence="1" id="KW-1133">Transmembrane helix</keyword>
<evidence type="ECO:0000313" key="2">
    <source>
        <dbReference type="EMBL" id="KEZ87373.1"/>
    </source>
</evidence>
<keyword evidence="1" id="KW-0812">Transmembrane</keyword>
<organism evidence="2 3">
    <name type="scientific">Clostridium sulfidigenes</name>
    <dbReference type="NCBI Taxonomy" id="318464"/>
    <lineage>
        <taxon>Bacteria</taxon>
        <taxon>Bacillati</taxon>
        <taxon>Bacillota</taxon>
        <taxon>Clostridia</taxon>
        <taxon>Eubacteriales</taxon>
        <taxon>Clostridiaceae</taxon>
        <taxon>Clostridium</taxon>
    </lineage>
</organism>
<reference evidence="2 3" key="1">
    <citation type="submission" date="2014-07" db="EMBL/GenBank/DDBJ databases">
        <title>Draft genome of Clostridium sulfidigenes 113A isolated from sediments associated with methane hydrate from Krishna Godavari basin.</title>
        <authorList>
            <person name="Honkalas V.S."/>
            <person name="Dabir A.P."/>
            <person name="Arora P."/>
            <person name="Dhakephalkar P.K."/>
        </authorList>
    </citation>
    <scope>NUCLEOTIDE SEQUENCE [LARGE SCALE GENOMIC DNA]</scope>
    <source>
        <strain evidence="2 3">113A</strain>
    </source>
</reference>
<proteinExistence type="predicted"/>
<sequence>MMKKLLLTLGRLFLGLFLYAAGIVLTINANLGLSPWQVFHQGVSNHIGITMGQASIIVGFIFVILDWILGEKLGIGTICNMLFIGIFMDVLMLNNLIPVVNNIFAQFLMLALGMFVIGIGSYFYIGAGLGSGPRDGLMVPLTKKFKKSVRFIRNSIELTVLVIGYILSGTVGVGTLIMVIGLGYFVQFAFTLFKFDVSKVKHTFIDDYIRIINDNITKKKEDKNISKEKTTT</sequence>
<evidence type="ECO:0000256" key="1">
    <source>
        <dbReference type="SAM" id="Phobius"/>
    </source>
</evidence>
<dbReference type="PANTHER" id="PTHR40078:SF1">
    <property type="entry name" value="INTEGRAL MEMBRANE PROTEIN"/>
    <property type="match status" value="1"/>
</dbReference>
<accession>A0A084JEI9</accession>
<feature type="transmembrane region" description="Helical" evidence="1">
    <location>
        <begin position="77"/>
        <end position="97"/>
    </location>
</feature>